<evidence type="ECO:0000313" key="3">
    <source>
        <dbReference type="Proteomes" id="UP000245768"/>
    </source>
</evidence>
<feature type="compositionally biased region" description="Basic residues" evidence="1">
    <location>
        <begin position="40"/>
        <end position="49"/>
    </location>
</feature>
<evidence type="ECO:0000313" key="2">
    <source>
        <dbReference type="EMBL" id="PWN87843.1"/>
    </source>
</evidence>
<organism evidence="2 3">
    <name type="scientific">Acaromyces ingoldii</name>
    <dbReference type="NCBI Taxonomy" id="215250"/>
    <lineage>
        <taxon>Eukaryota</taxon>
        <taxon>Fungi</taxon>
        <taxon>Dikarya</taxon>
        <taxon>Basidiomycota</taxon>
        <taxon>Ustilaginomycotina</taxon>
        <taxon>Exobasidiomycetes</taxon>
        <taxon>Exobasidiales</taxon>
        <taxon>Cryptobasidiaceae</taxon>
        <taxon>Acaromyces</taxon>
    </lineage>
</organism>
<name>A0A316YI99_9BASI</name>
<evidence type="ECO:0000256" key="1">
    <source>
        <dbReference type="SAM" id="MobiDB-lite"/>
    </source>
</evidence>
<feature type="region of interest" description="Disordered" evidence="1">
    <location>
        <begin position="1"/>
        <end position="64"/>
    </location>
</feature>
<accession>A0A316YI99</accession>
<keyword evidence="3" id="KW-1185">Reference proteome</keyword>
<protein>
    <submittedName>
        <fullName evidence="2">Uncharacterized protein</fullName>
    </submittedName>
</protein>
<reference evidence="2 3" key="1">
    <citation type="journal article" date="2018" name="Mol. Biol. Evol.">
        <title>Broad Genomic Sampling Reveals a Smut Pathogenic Ancestry of the Fungal Clade Ustilaginomycotina.</title>
        <authorList>
            <person name="Kijpornyongpan T."/>
            <person name="Mondo S.J."/>
            <person name="Barry K."/>
            <person name="Sandor L."/>
            <person name="Lee J."/>
            <person name="Lipzen A."/>
            <person name="Pangilinan J."/>
            <person name="LaButti K."/>
            <person name="Hainaut M."/>
            <person name="Henrissat B."/>
            <person name="Grigoriev I.V."/>
            <person name="Spatafora J.W."/>
            <person name="Aime M.C."/>
        </authorList>
    </citation>
    <scope>NUCLEOTIDE SEQUENCE [LARGE SCALE GENOMIC DNA]</scope>
    <source>
        <strain evidence="2 3">MCA 4198</strain>
    </source>
</reference>
<sequence>MSHPQVVEQQCQPHYQPPSAGARGEANDAEGGSTSAHMSSKAKQKRGPRKDKIREPPTPKFPTDLITRLDLDAALFYYERERLAKLHNDPAYLRLLEGLRVVKGEPWVQVYINIRRNRRTPPYKTTKAMMRKEEERLAPEKWQERDKKLTASLITKFNEIRNGKVLGSSWTIEDSKSIVELSGRQDVSSLVHRYQEILPFVKYCWRTDKKVLSRLDHNPWEMDPIVYIHRLKEALDNLSRNLAPPPPFYSPPYQQ</sequence>
<dbReference type="RefSeq" id="XP_025375041.1">
    <property type="nucleotide sequence ID" value="XM_025525300.1"/>
</dbReference>
<dbReference type="GeneID" id="37047216"/>
<gene>
    <name evidence="2" type="ORF">FA10DRAFT_303927</name>
</gene>
<proteinExistence type="predicted"/>
<dbReference type="AlphaFoldDB" id="A0A316YI99"/>
<dbReference type="Proteomes" id="UP000245768">
    <property type="component" value="Unassembled WGS sequence"/>
</dbReference>
<dbReference type="EMBL" id="KZ819639">
    <property type="protein sequence ID" value="PWN87843.1"/>
    <property type="molecule type" value="Genomic_DNA"/>
</dbReference>
<dbReference type="InParanoid" id="A0A316YI99"/>